<name>A0A3E0TN98_9GAMM</name>
<keyword evidence="2" id="KW-0489">Methyltransferase</keyword>
<dbReference type="GO" id="GO:0032259">
    <property type="term" value="P:methylation"/>
    <property type="evidence" value="ECO:0007669"/>
    <property type="project" value="UniProtKB-KW"/>
</dbReference>
<reference evidence="2 3" key="1">
    <citation type="submission" date="2018-08" db="EMBL/GenBank/DDBJ databases">
        <title>Thalassotalea euphylliae genome.</title>
        <authorList>
            <person name="Summers S."/>
            <person name="Rice S.A."/>
            <person name="Freckelton M.L."/>
            <person name="Nedved B.T."/>
            <person name="Hadfield M.G."/>
        </authorList>
    </citation>
    <scope>NUCLEOTIDE SEQUENCE [LARGE SCALE GENOMIC DNA]</scope>
    <source>
        <strain evidence="2 3">H1</strain>
    </source>
</reference>
<dbReference type="Proteomes" id="UP000256478">
    <property type="component" value="Unassembled WGS sequence"/>
</dbReference>
<evidence type="ECO:0000313" key="2">
    <source>
        <dbReference type="EMBL" id="REL26049.1"/>
    </source>
</evidence>
<gene>
    <name evidence="2" type="ORF">DXX93_05330</name>
</gene>
<organism evidence="2 3">
    <name type="scientific">Thalassotalea euphylliae</name>
    <dbReference type="NCBI Taxonomy" id="1655234"/>
    <lineage>
        <taxon>Bacteria</taxon>
        <taxon>Pseudomonadati</taxon>
        <taxon>Pseudomonadota</taxon>
        <taxon>Gammaproteobacteria</taxon>
        <taxon>Alteromonadales</taxon>
        <taxon>Colwelliaceae</taxon>
        <taxon>Thalassotalea</taxon>
    </lineage>
</organism>
<dbReference type="Gene3D" id="3.40.50.150">
    <property type="entry name" value="Vaccinia Virus protein VP39"/>
    <property type="match status" value="1"/>
</dbReference>
<dbReference type="InterPro" id="IPR029063">
    <property type="entry name" value="SAM-dependent_MTases_sf"/>
</dbReference>
<protein>
    <submittedName>
        <fullName evidence="2">Methyltransferase domain-containing protein</fullName>
    </submittedName>
</protein>
<dbReference type="AlphaFoldDB" id="A0A3E0TN98"/>
<dbReference type="RefSeq" id="WP_116007170.1">
    <property type="nucleotide sequence ID" value="NZ_QUOU01000001.1"/>
</dbReference>
<dbReference type="Pfam" id="PF13847">
    <property type="entry name" value="Methyltransf_31"/>
    <property type="match status" value="1"/>
</dbReference>
<dbReference type="InterPro" id="IPR025714">
    <property type="entry name" value="Methyltranfer_dom"/>
</dbReference>
<comment type="caution">
    <text evidence="2">The sequence shown here is derived from an EMBL/GenBank/DDBJ whole genome shotgun (WGS) entry which is preliminary data.</text>
</comment>
<sequence length="394" mass="44792">MTTHKRAFLDFYGKFNISPVTQDISDLKKHFERRQGLYLQCGIVPSLIEGKDVMEVGPGTGQNVVYTNALRPKTYDLIDGNKASCEQTKVNLEHYFKGQENYKVIAADFNEYQSDKKYDVVICEGTIPFQNNPSEFLLKLSGFVKPGGFMMITCIDHVSFLSDMLHRLLAHIILEEQNLSMFSSDIEDILQALTPFFTEQLSHLKGMSRNIRDLILDNIVHPFVGKPLSIAQAVQTLDENFNVYNASPGFITDWRWYKDIYGNNISANQTVINLFGSNIHNFIDYRSTAPALASEIGDQIVDLSSKLVEAILAIGENTDFNILIQDLQTWLEQLLAISEQNNLSISEALRDFCQTLAFWQKTGKLATELTEFSPWFGRGQQYLSFIRDSELTFI</sequence>
<dbReference type="GO" id="GO:0008168">
    <property type="term" value="F:methyltransferase activity"/>
    <property type="evidence" value="ECO:0007669"/>
    <property type="project" value="UniProtKB-KW"/>
</dbReference>
<accession>A0A3E0TN98</accession>
<evidence type="ECO:0000259" key="1">
    <source>
        <dbReference type="Pfam" id="PF13847"/>
    </source>
</evidence>
<dbReference type="EMBL" id="QUOU01000001">
    <property type="protein sequence ID" value="REL26049.1"/>
    <property type="molecule type" value="Genomic_DNA"/>
</dbReference>
<dbReference type="SUPFAM" id="SSF53335">
    <property type="entry name" value="S-adenosyl-L-methionine-dependent methyltransferases"/>
    <property type="match status" value="1"/>
</dbReference>
<feature type="domain" description="Methyltransferase" evidence="1">
    <location>
        <begin position="50"/>
        <end position="177"/>
    </location>
</feature>
<evidence type="ECO:0000313" key="3">
    <source>
        <dbReference type="Proteomes" id="UP000256478"/>
    </source>
</evidence>
<keyword evidence="2" id="KW-0808">Transferase</keyword>
<dbReference type="OrthoDB" id="9760689at2"/>
<dbReference type="CDD" id="cd02440">
    <property type="entry name" value="AdoMet_MTases"/>
    <property type="match status" value="1"/>
</dbReference>
<proteinExistence type="predicted"/>